<gene>
    <name evidence="1" type="ORF">A1Q2_06196</name>
</gene>
<name>K1V621_TRIAC</name>
<dbReference type="PROSITE" id="PS51257">
    <property type="entry name" value="PROKAR_LIPOPROTEIN"/>
    <property type="match status" value="1"/>
</dbReference>
<dbReference type="AlphaFoldDB" id="K1V621"/>
<dbReference type="EMBL" id="AMBO01000371">
    <property type="protein sequence ID" value="EKC99464.1"/>
    <property type="molecule type" value="Genomic_DNA"/>
</dbReference>
<organism evidence="1 2">
    <name type="scientific">Trichosporon asahii var. asahii (strain CBS 8904)</name>
    <name type="common">Yeast</name>
    <dbReference type="NCBI Taxonomy" id="1220162"/>
    <lineage>
        <taxon>Eukaryota</taxon>
        <taxon>Fungi</taxon>
        <taxon>Dikarya</taxon>
        <taxon>Basidiomycota</taxon>
        <taxon>Agaricomycotina</taxon>
        <taxon>Tremellomycetes</taxon>
        <taxon>Trichosporonales</taxon>
        <taxon>Trichosporonaceae</taxon>
        <taxon>Trichosporon</taxon>
    </lineage>
</organism>
<protein>
    <submittedName>
        <fullName evidence="1">Uncharacterized protein</fullName>
    </submittedName>
</protein>
<proteinExistence type="predicted"/>
<reference evidence="1 2" key="1">
    <citation type="journal article" date="2012" name="Eukaryot. Cell">
        <title>Genome sequence of the Trichosporon asahii environmental strain CBS 8904.</title>
        <authorList>
            <person name="Yang R.Y."/>
            <person name="Li H.T."/>
            <person name="Zhu H."/>
            <person name="Zhou G.P."/>
            <person name="Wang M."/>
            <person name="Wang L."/>
        </authorList>
    </citation>
    <scope>NUCLEOTIDE SEQUENCE [LARGE SCALE GENOMIC DNA]</scope>
    <source>
        <strain evidence="1 2">CBS 8904</strain>
    </source>
</reference>
<dbReference type="InParanoid" id="K1V621"/>
<comment type="caution">
    <text evidence="1">The sequence shown here is derived from an EMBL/GenBank/DDBJ whole genome shotgun (WGS) entry which is preliminary data.</text>
</comment>
<evidence type="ECO:0000313" key="2">
    <source>
        <dbReference type="Proteomes" id="UP000006757"/>
    </source>
</evidence>
<sequence length="212" mass="23109">MARRPSITMGRRPMSALIASGVALIGCTLFFISVLSAPIKKTVCFVNVRSAEGDKVVDFGLFGACWWAHRGRYGHRHTPWQLGNSRTRADAQISVHVHFARVGMEAGPGPVGRARLPRPRAVQAAEALARPDLRRRRARLRGAEFESLDHAVDHQHARVPHRKFTPPSDLALSPLPPATTGVATADLPTVELAVGPITPKEVFQLDGTPERS</sequence>
<dbReference type="Proteomes" id="UP000006757">
    <property type="component" value="Unassembled WGS sequence"/>
</dbReference>
<accession>K1V621</accession>
<keyword evidence="2" id="KW-1185">Reference proteome</keyword>
<dbReference type="HOGENOM" id="CLU_1300463_0_0_1"/>
<evidence type="ECO:0000313" key="1">
    <source>
        <dbReference type="EMBL" id="EKC99464.1"/>
    </source>
</evidence>